<dbReference type="PROSITE" id="PS50005">
    <property type="entry name" value="TPR"/>
    <property type="match status" value="4"/>
</dbReference>
<gene>
    <name evidence="2" type="ORF">SAMN04488111_2175</name>
</gene>
<reference evidence="3" key="1">
    <citation type="submission" date="2017-06" db="EMBL/GenBank/DDBJ databases">
        <authorList>
            <person name="Varghese N."/>
            <person name="Submissions S."/>
        </authorList>
    </citation>
    <scope>NUCLEOTIDE SEQUENCE [LARGE SCALE GENOMIC DNA]</scope>
    <source>
        <strain evidence="3">DSM 27993</strain>
    </source>
</reference>
<keyword evidence="1" id="KW-0802">TPR repeat</keyword>
<keyword evidence="3" id="KW-1185">Reference proteome</keyword>
<protein>
    <submittedName>
        <fullName evidence="2">Tetratricopeptide repeat-containing protein</fullName>
    </submittedName>
</protein>
<dbReference type="Pfam" id="PF13181">
    <property type="entry name" value="TPR_8"/>
    <property type="match status" value="3"/>
</dbReference>
<dbReference type="EMBL" id="FZNX01000003">
    <property type="protein sequence ID" value="SNR63237.1"/>
    <property type="molecule type" value="Genomic_DNA"/>
</dbReference>
<sequence>MLVLVLLFHSNYLYLDMSLTPKENNLSLSKFESMLKTNNVYFFDSVEFEEIIHYYIDSGKNSLAKKAIKLGLRQHPNSILLKLLQAELMIFDGEYDVASSLLRELQAIEPTNEEIYVQQASILSKKDNHQGAINSLKIALVYTDDEADILSMIGMEFLYLDNFEEARVSFAKCLEVDFEDYSSLYNVIYCFDMQNKHEEAIEYINNYLNKDPYSEVAWHQLGRQYFIVENYSEALRAFDYAVLIDEYFVGAYLEKAKTLEQLKEYKEAIENYKITIDLDDPTSFVFLRIGECYENLNKTSLAIQYYKKAVHEDPLLDKGWLAITQLIIAKGDYNKALFYINKAIEIDDKNSLYWRKYAEINLKLNFFEETVKAFENCIFLEDFDIAIWVGLGDVLCYLGDFEDALKNLLKAKKYFNDFCEVDYRLSCIYYMYKNYNKGEEYLRNGLSIDFEYHIVIKDLFPEIFKLKEVTDIINEFKNTSL</sequence>
<evidence type="ECO:0000313" key="3">
    <source>
        <dbReference type="Proteomes" id="UP000198412"/>
    </source>
</evidence>
<dbReference type="Gene3D" id="1.25.40.10">
    <property type="entry name" value="Tetratricopeptide repeat domain"/>
    <property type="match status" value="3"/>
</dbReference>
<dbReference type="SMART" id="SM00028">
    <property type="entry name" value="TPR"/>
    <property type="match status" value="9"/>
</dbReference>
<evidence type="ECO:0000313" key="2">
    <source>
        <dbReference type="EMBL" id="SNR63237.1"/>
    </source>
</evidence>
<feature type="repeat" description="TPR" evidence="1">
    <location>
        <begin position="147"/>
        <end position="180"/>
    </location>
</feature>
<proteinExistence type="predicted"/>
<dbReference type="PANTHER" id="PTHR12558:SF13">
    <property type="entry name" value="CELL DIVISION CYCLE PROTEIN 27 HOMOLOG"/>
    <property type="match status" value="1"/>
</dbReference>
<accession>A0A238XWE3</accession>
<dbReference type="PANTHER" id="PTHR12558">
    <property type="entry name" value="CELL DIVISION CYCLE 16,23,27"/>
    <property type="match status" value="1"/>
</dbReference>
<dbReference type="InterPro" id="IPR019734">
    <property type="entry name" value="TPR_rpt"/>
</dbReference>
<name>A0A238XWE3_9FLAO</name>
<dbReference type="InterPro" id="IPR011990">
    <property type="entry name" value="TPR-like_helical_dom_sf"/>
</dbReference>
<dbReference type="Pfam" id="PF13432">
    <property type="entry name" value="TPR_16"/>
    <property type="match status" value="1"/>
</dbReference>
<dbReference type="Proteomes" id="UP000198412">
    <property type="component" value="Unassembled WGS sequence"/>
</dbReference>
<organism evidence="2 3">
    <name type="scientific">Lutibacter flavus</name>
    <dbReference type="NCBI Taxonomy" id="691689"/>
    <lineage>
        <taxon>Bacteria</taxon>
        <taxon>Pseudomonadati</taxon>
        <taxon>Bacteroidota</taxon>
        <taxon>Flavobacteriia</taxon>
        <taxon>Flavobacteriales</taxon>
        <taxon>Flavobacteriaceae</taxon>
        <taxon>Lutibacter</taxon>
    </lineage>
</organism>
<evidence type="ECO:0000256" key="1">
    <source>
        <dbReference type="PROSITE-ProRule" id="PRU00339"/>
    </source>
</evidence>
<dbReference type="SUPFAM" id="SSF48452">
    <property type="entry name" value="TPR-like"/>
    <property type="match status" value="3"/>
</dbReference>
<feature type="repeat" description="TPR" evidence="1">
    <location>
        <begin position="283"/>
        <end position="316"/>
    </location>
</feature>
<feature type="repeat" description="TPR" evidence="1">
    <location>
        <begin position="215"/>
        <end position="248"/>
    </location>
</feature>
<dbReference type="AlphaFoldDB" id="A0A238XWE3"/>
<feature type="repeat" description="TPR" evidence="1">
    <location>
        <begin position="317"/>
        <end position="350"/>
    </location>
</feature>